<reference evidence="2 3" key="1">
    <citation type="submission" date="2021-03" db="EMBL/GenBank/DDBJ databases">
        <title>Isolation and description of Capnocytophaga bilenii sp. nov., a novel Capnocytophaga species, isolated from a gingivitis subject.</title>
        <authorList>
            <person name="Antezack A."/>
            <person name="Monnet-Corti V."/>
            <person name="La Scola B."/>
        </authorList>
    </citation>
    <scope>NUCLEOTIDE SEQUENCE [LARGE SCALE GENOMIC DNA]</scope>
    <source>
        <strain evidence="2 3">Marseille-Q4570</strain>
    </source>
</reference>
<evidence type="ECO:0000313" key="2">
    <source>
        <dbReference type="EMBL" id="MBO1884036.1"/>
    </source>
</evidence>
<comment type="caution">
    <text evidence="2">The sequence shown here is derived from an EMBL/GenBank/DDBJ whole genome shotgun (WGS) entry which is preliminary data.</text>
</comment>
<accession>A0ABS3PXH4</accession>
<dbReference type="InterPro" id="IPR027417">
    <property type="entry name" value="P-loop_NTPase"/>
</dbReference>
<dbReference type="EMBL" id="JAGDYP010000004">
    <property type="protein sequence ID" value="MBO1884036.1"/>
    <property type="molecule type" value="Genomic_DNA"/>
</dbReference>
<evidence type="ECO:0000259" key="1">
    <source>
        <dbReference type="Pfam" id="PF13538"/>
    </source>
</evidence>
<dbReference type="CDD" id="cd17933">
    <property type="entry name" value="DEXSc_RecD-like"/>
    <property type="match status" value="1"/>
</dbReference>
<dbReference type="PANTHER" id="PTHR43788">
    <property type="entry name" value="DNA2/NAM7 HELICASE FAMILY MEMBER"/>
    <property type="match status" value="1"/>
</dbReference>
<name>A0ABS3PXH4_9FLAO</name>
<organism evidence="2 3">
    <name type="scientific">Capnocytophaga bilenii</name>
    <dbReference type="NCBI Taxonomy" id="2819369"/>
    <lineage>
        <taxon>Bacteria</taxon>
        <taxon>Pseudomonadati</taxon>
        <taxon>Bacteroidota</taxon>
        <taxon>Flavobacteriia</taxon>
        <taxon>Flavobacteriales</taxon>
        <taxon>Flavobacteriaceae</taxon>
        <taxon>Capnocytophaga</taxon>
    </lineage>
</organism>
<dbReference type="CDD" id="cd18809">
    <property type="entry name" value="SF1_C_RecD"/>
    <property type="match status" value="1"/>
</dbReference>
<feature type="domain" description="UvrD-like helicase C-terminal" evidence="1">
    <location>
        <begin position="414"/>
        <end position="465"/>
    </location>
</feature>
<dbReference type="InterPro" id="IPR050534">
    <property type="entry name" value="Coronavir_polyprotein_1ab"/>
</dbReference>
<dbReference type="Proteomes" id="UP000681610">
    <property type="component" value="Unassembled WGS sequence"/>
</dbReference>
<proteinExistence type="predicted"/>
<dbReference type="SUPFAM" id="SSF52540">
    <property type="entry name" value="P-loop containing nucleoside triphosphate hydrolases"/>
    <property type="match status" value="1"/>
</dbReference>
<evidence type="ECO:0000313" key="3">
    <source>
        <dbReference type="Proteomes" id="UP000681610"/>
    </source>
</evidence>
<gene>
    <name evidence="2" type="ORF">J4N46_06330</name>
</gene>
<protein>
    <submittedName>
        <fullName evidence="2">AAA family ATPase</fullName>
    </submittedName>
</protein>
<dbReference type="InterPro" id="IPR027785">
    <property type="entry name" value="UvrD-like_helicase_C"/>
</dbReference>
<sequence>MSQESLFQSLTTSFAHTPTPSQSVALKLISEYLLSENASEKLFLLKGFAGTGKTAITNCIIQCLPLIQHYAILLAPTGRAAKVMTAFTRKQAFTIHKYIYYHKNNTKDLIFTLRKNKSQNTLFIVDEASMIADNDAVFGSRSLLNDLIQFVYEGNNCKLLLIGDEAQLPPVHTTLSPALNPEYLSYNFHKEVITTTLTEVVRQRSRSAILRNATALRKIIFSNNPHNTFAFKLRNSPDLIQLTSGYEVQEAISEAYDNYGSEETTLIVRANKRAVDWNTQIRRSILDAQDEVEAGDLLMVVKNNYYWLKDNPALNFIANGDTIEIINIHHIREYYGFRFAEISAQLVDYPTIPPFDTVIILDTLYSDAAALTPTQNQELYQSVLDEYANEPTLYSRYQKLKEDPYYNALQVKFSYAITCHKSQGGQWEAVFIEKPYLPPDYVIDQSYYRWLYTALTRAKQQVFLIGFNDDDFAY</sequence>
<dbReference type="Gene3D" id="3.40.50.300">
    <property type="entry name" value="P-loop containing nucleotide triphosphate hydrolases"/>
    <property type="match status" value="2"/>
</dbReference>
<dbReference type="Pfam" id="PF13245">
    <property type="entry name" value="AAA_19"/>
    <property type="match status" value="1"/>
</dbReference>
<keyword evidence="3" id="KW-1185">Reference proteome</keyword>
<dbReference type="Pfam" id="PF13538">
    <property type="entry name" value="UvrD_C_2"/>
    <property type="match status" value="1"/>
</dbReference>